<dbReference type="AlphaFoldDB" id="A0A2S6GGS8"/>
<gene>
    <name evidence="1" type="ORF">B0F88_1265</name>
</gene>
<evidence type="ECO:0000313" key="2">
    <source>
        <dbReference type="Proteomes" id="UP000238071"/>
    </source>
</evidence>
<organism evidence="1 2">
    <name type="scientific">Methylobacter tundripaludum</name>
    <dbReference type="NCBI Taxonomy" id="173365"/>
    <lineage>
        <taxon>Bacteria</taxon>
        <taxon>Pseudomonadati</taxon>
        <taxon>Pseudomonadota</taxon>
        <taxon>Gammaproteobacteria</taxon>
        <taxon>Methylococcales</taxon>
        <taxon>Methylococcaceae</taxon>
        <taxon>Methylobacter</taxon>
    </lineage>
</organism>
<dbReference type="Proteomes" id="UP000238071">
    <property type="component" value="Unassembled WGS sequence"/>
</dbReference>
<accession>A0A2S6GGS8</accession>
<dbReference type="EMBL" id="PTIY01000026">
    <property type="protein sequence ID" value="PPK64413.1"/>
    <property type="molecule type" value="Genomic_DNA"/>
</dbReference>
<reference evidence="1 2" key="1">
    <citation type="submission" date="2018-02" db="EMBL/GenBank/DDBJ databases">
        <title>Subsurface microbial communities from deep shales in Ohio and West Virginia, USA.</title>
        <authorList>
            <person name="Wrighton K."/>
        </authorList>
    </citation>
    <scope>NUCLEOTIDE SEQUENCE [LARGE SCALE GENOMIC DNA]</scope>
    <source>
        <strain evidence="1 2">OWC-G53F</strain>
    </source>
</reference>
<evidence type="ECO:0000313" key="1">
    <source>
        <dbReference type="EMBL" id="PPK64413.1"/>
    </source>
</evidence>
<keyword evidence="2" id="KW-1185">Reference proteome</keyword>
<proteinExistence type="predicted"/>
<comment type="caution">
    <text evidence="1">The sequence shown here is derived from an EMBL/GenBank/DDBJ whole genome shotgun (WGS) entry which is preliminary data.</text>
</comment>
<sequence>MCRYRDGVILIGFLAPEGELLSFASPKESNQRKGDPIAAYFLRSSLLSRVSRRGSCPSADVRHPCRTPNGLFSTKAPVLGAAYGRKLFRNMLVVQINSLSLMISI</sequence>
<protein>
    <submittedName>
        <fullName evidence="1">Uncharacterized protein</fullName>
    </submittedName>
</protein>
<name>A0A2S6GGS8_9GAMM</name>